<comment type="caution">
    <text evidence="2">The sequence shown here is derived from an EMBL/GenBank/DDBJ whole genome shotgun (WGS) entry which is preliminary data.</text>
</comment>
<dbReference type="AlphaFoldDB" id="A0AAV0R1J4"/>
<dbReference type="InterPro" id="IPR019557">
    <property type="entry name" value="AminoTfrase-like_pln_mobile"/>
</dbReference>
<dbReference type="EMBL" id="CAMGYJ010000010">
    <property type="protein sequence ID" value="CAI0551299.1"/>
    <property type="molecule type" value="Genomic_DNA"/>
</dbReference>
<gene>
    <name evidence="2" type="ORF">LITE_LOCUS45900</name>
</gene>
<keyword evidence="3" id="KW-1185">Reference proteome</keyword>
<proteinExistence type="predicted"/>
<organism evidence="2 3">
    <name type="scientific">Linum tenue</name>
    <dbReference type="NCBI Taxonomy" id="586396"/>
    <lineage>
        <taxon>Eukaryota</taxon>
        <taxon>Viridiplantae</taxon>
        <taxon>Streptophyta</taxon>
        <taxon>Embryophyta</taxon>
        <taxon>Tracheophyta</taxon>
        <taxon>Spermatophyta</taxon>
        <taxon>Magnoliopsida</taxon>
        <taxon>eudicotyledons</taxon>
        <taxon>Gunneridae</taxon>
        <taxon>Pentapetalae</taxon>
        <taxon>rosids</taxon>
        <taxon>fabids</taxon>
        <taxon>Malpighiales</taxon>
        <taxon>Linaceae</taxon>
        <taxon>Linum</taxon>
    </lineage>
</organism>
<dbReference type="GO" id="GO:0010073">
    <property type="term" value="P:meristem maintenance"/>
    <property type="evidence" value="ECO:0007669"/>
    <property type="project" value="InterPro"/>
</dbReference>
<dbReference type="PANTHER" id="PTHR46033:SF8">
    <property type="entry name" value="PROTEIN MAINTENANCE OF MERISTEMS-LIKE"/>
    <property type="match status" value="1"/>
</dbReference>
<dbReference type="InterPro" id="IPR044824">
    <property type="entry name" value="MAIN-like"/>
</dbReference>
<name>A0AAV0R1J4_9ROSI</name>
<accession>A0AAV0R1J4</accession>
<evidence type="ECO:0000313" key="2">
    <source>
        <dbReference type="EMBL" id="CAI0551299.1"/>
    </source>
</evidence>
<protein>
    <recommendedName>
        <fullName evidence="1">Aminotransferase-like plant mobile domain-containing protein</fullName>
    </recommendedName>
</protein>
<evidence type="ECO:0000259" key="1">
    <source>
        <dbReference type="Pfam" id="PF10536"/>
    </source>
</evidence>
<sequence length="136" mass="15605">MGILLRHLVEASLHIRSWWIRHGCLQEQVPGVRVSSDHSLIPSFGGHISHRLWTLGLIGSTLFVDKSSDRVRGWLYSYFRDLKMVSKYVWGAGALAWMYRQLGRSSRAGSKGFYGCLTGLQAWIYEYFPLHVPHTQ</sequence>
<dbReference type="PANTHER" id="PTHR46033">
    <property type="entry name" value="PROTEIN MAIN-LIKE 2"/>
    <property type="match status" value="1"/>
</dbReference>
<evidence type="ECO:0000313" key="3">
    <source>
        <dbReference type="Proteomes" id="UP001154282"/>
    </source>
</evidence>
<reference evidence="2" key="1">
    <citation type="submission" date="2022-08" db="EMBL/GenBank/DDBJ databases">
        <authorList>
            <person name="Gutierrez-Valencia J."/>
        </authorList>
    </citation>
    <scope>NUCLEOTIDE SEQUENCE</scope>
</reference>
<dbReference type="Proteomes" id="UP001154282">
    <property type="component" value="Unassembled WGS sequence"/>
</dbReference>
<feature type="domain" description="Aminotransferase-like plant mobile" evidence="1">
    <location>
        <begin position="38"/>
        <end position="133"/>
    </location>
</feature>
<dbReference type="Pfam" id="PF10536">
    <property type="entry name" value="PMD"/>
    <property type="match status" value="1"/>
</dbReference>